<keyword evidence="3" id="KW-1185">Reference proteome</keyword>
<dbReference type="Proteomes" id="UP000054977">
    <property type="component" value="Unassembled WGS sequence"/>
</dbReference>
<gene>
    <name evidence="2" type="ORF">AWB65_01935</name>
</gene>
<reference evidence="2" key="1">
    <citation type="submission" date="2016-01" db="EMBL/GenBank/DDBJ databases">
        <authorList>
            <person name="Peeters C."/>
        </authorList>
    </citation>
    <scope>NUCLEOTIDE SEQUENCE [LARGE SCALE GENOMIC DNA]</scope>
    <source>
        <strain evidence="2">LMG 22934</strain>
    </source>
</reference>
<keyword evidence="1" id="KW-0812">Transmembrane</keyword>
<evidence type="ECO:0000313" key="2">
    <source>
        <dbReference type="EMBL" id="SAL30693.1"/>
    </source>
</evidence>
<organism evidence="2 3">
    <name type="scientific">Caballeronia humi</name>
    <dbReference type="NCBI Taxonomy" id="326474"/>
    <lineage>
        <taxon>Bacteria</taxon>
        <taxon>Pseudomonadati</taxon>
        <taxon>Pseudomonadota</taxon>
        <taxon>Betaproteobacteria</taxon>
        <taxon>Burkholderiales</taxon>
        <taxon>Burkholderiaceae</taxon>
        <taxon>Caballeronia</taxon>
    </lineage>
</organism>
<evidence type="ECO:0000313" key="3">
    <source>
        <dbReference type="Proteomes" id="UP000054977"/>
    </source>
</evidence>
<sequence length="68" mass="7120">MLKAISAALLVGGIVLLYFGGTSFHSLSNDVSRFFTGSPTDKTIWLIAGGVVATLVGLIGLTVPSRRR</sequence>
<accession>A0A158GFK2</accession>
<dbReference type="OrthoDB" id="9032848at2"/>
<protein>
    <submittedName>
        <fullName evidence="2">Membrane protein</fullName>
    </submittedName>
</protein>
<dbReference type="AlphaFoldDB" id="A0A158GFK2"/>
<dbReference type="InterPro" id="IPR021521">
    <property type="entry name" value="DUF3185"/>
</dbReference>
<keyword evidence="1" id="KW-1133">Transmembrane helix</keyword>
<evidence type="ECO:0000256" key="1">
    <source>
        <dbReference type="SAM" id="Phobius"/>
    </source>
</evidence>
<proteinExistence type="predicted"/>
<comment type="caution">
    <text evidence="2">The sequence shown here is derived from an EMBL/GenBank/DDBJ whole genome shotgun (WGS) entry which is preliminary data.</text>
</comment>
<dbReference type="EMBL" id="FCNW02000006">
    <property type="protein sequence ID" value="SAL30693.1"/>
    <property type="molecule type" value="Genomic_DNA"/>
</dbReference>
<feature type="transmembrane region" description="Helical" evidence="1">
    <location>
        <begin position="44"/>
        <end position="63"/>
    </location>
</feature>
<dbReference type="STRING" id="326474.AWB65_01935"/>
<dbReference type="RefSeq" id="WP_087666940.1">
    <property type="nucleotide sequence ID" value="NZ_FCNW02000006.1"/>
</dbReference>
<dbReference type="Pfam" id="PF11381">
    <property type="entry name" value="DUF3185"/>
    <property type="match status" value="1"/>
</dbReference>
<keyword evidence="1" id="KW-0472">Membrane</keyword>
<name>A0A158GFK2_9BURK</name>